<dbReference type="InterPro" id="IPR037401">
    <property type="entry name" value="SnoaL-like"/>
</dbReference>
<evidence type="ECO:0000313" key="2">
    <source>
        <dbReference type="EMBL" id="WLD59525.1"/>
    </source>
</evidence>
<dbReference type="AlphaFoldDB" id="A0AB38YJM9"/>
<evidence type="ECO:0000259" key="1">
    <source>
        <dbReference type="Pfam" id="PF12680"/>
    </source>
</evidence>
<dbReference type="Gene3D" id="3.10.450.50">
    <property type="match status" value="1"/>
</dbReference>
<reference evidence="2" key="1">
    <citation type="submission" date="2022-07" db="EMBL/GenBank/DDBJ databases">
        <title>Complete genome sequence of Salinispirillum sp. LH10-3-1 capable of multiple carbohydrate inversion isolated from a soda lake.</title>
        <authorList>
            <person name="Liu J."/>
            <person name="Zhai Y."/>
            <person name="Zhang H."/>
            <person name="Yang H."/>
            <person name="Qu J."/>
            <person name="Li J."/>
        </authorList>
    </citation>
    <scope>NUCLEOTIDE SEQUENCE</scope>
    <source>
        <strain evidence="2">LH 10-3-1</strain>
    </source>
</reference>
<feature type="domain" description="SnoaL-like" evidence="1">
    <location>
        <begin position="21"/>
        <end position="123"/>
    </location>
</feature>
<protein>
    <submittedName>
        <fullName evidence="2">Nuclear transport factor 2 family protein</fullName>
    </submittedName>
</protein>
<dbReference type="EMBL" id="CP101717">
    <property type="protein sequence ID" value="WLD59525.1"/>
    <property type="molecule type" value="Genomic_DNA"/>
</dbReference>
<organism evidence="2">
    <name type="scientific">Salinispirillum sp. LH 10-3-1</name>
    <dbReference type="NCBI Taxonomy" id="2952525"/>
    <lineage>
        <taxon>Bacteria</taxon>
        <taxon>Pseudomonadati</taxon>
        <taxon>Pseudomonadota</taxon>
        <taxon>Gammaproteobacteria</taxon>
        <taxon>Oceanospirillales</taxon>
        <taxon>Saccharospirillaceae</taxon>
        <taxon>Salinispirillum</taxon>
    </lineage>
</organism>
<gene>
    <name evidence="2" type="ORF">NFC81_07025</name>
</gene>
<dbReference type="Pfam" id="PF12680">
    <property type="entry name" value="SnoaL_2"/>
    <property type="match status" value="1"/>
</dbReference>
<dbReference type="InterPro" id="IPR032710">
    <property type="entry name" value="NTF2-like_dom_sf"/>
</dbReference>
<name>A0AB38YJM9_9GAMM</name>
<accession>A0AB38YJM9</accession>
<dbReference type="RefSeq" id="WP_304996817.1">
    <property type="nucleotide sequence ID" value="NZ_CP101717.1"/>
</dbReference>
<proteinExistence type="predicted"/>
<sequence length="155" mass="17866">MTTAKTTIPNQDGSTMIEHIQRTYKRINAETLDQGILADLYTADAEFIDPFHHMKGLATLDVYFKKLYKNVRSIDFEYGECAQNGDQIFMEWVMTVEHPRLRGGVPVKLNGVTRFVLEGNKVRIHHDYFDAGQMLYENLPVLGSIIRKIKDRMAK</sequence>
<dbReference type="SUPFAM" id="SSF54427">
    <property type="entry name" value="NTF2-like"/>
    <property type="match status" value="1"/>
</dbReference>